<dbReference type="EMBL" id="JAHXRF010000010">
    <property type="protein sequence ID" value="MBW4865835.1"/>
    <property type="molecule type" value="Genomic_DNA"/>
</dbReference>
<proteinExistence type="predicted"/>
<evidence type="ECO:0000313" key="2">
    <source>
        <dbReference type="EMBL" id="MBW4865835.1"/>
    </source>
</evidence>
<protein>
    <submittedName>
        <fullName evidence="2">Fimbrillin family protein</fullName>
    </submittedName>
</protein>
<comment type="caution">
    <text evidence="2">The sequence shown here is derived from an EMBL/GenBank/DDBJ whole genome shotgun (WGS) entry which is preliminary data.</text>
</comment>
<dbReference type="InterPro" id="IPR025049">
    <property type="entry name" value="Mfa-like_1"/>
</dbReference>
<keyword evidence="1" id="KW-0732">Signal</keyword>
<sequence length="581" mass="63021">MNKQNFLYVILCLLLLPLGTACSNEEVVTDGGQVNVATGMEFPVTFADYNEEEQVGNTRATANESDTIGHQIVDMGNGIVADVTIRKDYENLSSKSEQATRAIANDRYTMLAYQSGVLKGEVTGHIFGNTFTPLGTTTSISLSPGNYDFVLYPTDSFTRSGNNLTVSYLTQYTMIGRASYTITPTPNKQKVPFVMKHVLARVRVRFSTYIPANQITNNSISLEATNAEAPSKATYDAATGTWSYDGMAASNIATGNANPFMPGKLIESSGSDPIGSIYQYTYPYYSHVIPAPHLTKLKATLNGLTIYKETFNNKSFTFTPSPALDMVANGSYLINITMRYNFLYLMHDGTTGLLTETTYGGGTKTPIGLVVSQSKRLAVALTNIGYYKWSDGINGQANSQRFESYQLYSANQIKTNDPSGYKWTWEPSGSYDGVTIKANDQTHYPAFYAAAHYTPTLPAGVSLTGSIVGKKWHLPSLGEIMYLCTGIDQTGGDWYQQLSGPMMFDWPRVPSPSGDLNGITLPMFGLATRQVGGSASLSILSSSETSGNGSRINAASGKGLALLNGTLDYCVGTNVRPFINY</sequence>
<organism evidence="2 3">
    <name type="scientific">Segatella salivae</name>
    <dbReference type="NCBI Taxonomy" id="228604"/>
    <lineage>
        <taxon>Bacteria</taxon>
        <taxon>Pseudomonadati</taxon>
        <taxon>Bacteroidota</taxon>
        <taxon>Bacteroidia</taxon>
        <taxon>Bacteroidales</taxon>
        <taxon>Prevotellaceae</taxon>
        <taxon>Segatella</taxon>
    </lineage>
</organism>
<dbReference type="AlphaFoldDB" id="A0AAW4NQT3"/>
<feature type="signal peptide" evidence="1">
    <location>
        <begin position="1"/>
        <end position="23"/>
    </location>
</feature>
<dbReference type="RefSeq" id="WP_219428387.1">
    <property type="nucleotide sequence ID" value="NZ_CAUQEZ010000035.1"/>
</dbReference>
<accession>A0AAW4NQT3</accession>
<evidence type="ECO:0000256" key="1">
    <source>
        <dbReference type="SAM" id="SignalP"/>
    </source>
</evidence>
<reference evidence="2" key="1">
    <citation type="submission" date="2021-07" db="EMBL/GenBank/DDBJ databases">
        <title>Genomic diversity and antimicrobial resistance of Prevotella spp. isolated from chronic lung disease airways.</title>
        <authorList>
            <person name="Webb K.A."/>
            <person name="Olagoke O.S."/>
            <person name="Baird T."/>
            <person name="Neill J."/>
            <person name="Pham A."/>
            <person name="Wells T.J."/>
            <person name="Ramsay K.A."/>
            <person name="Bell S.C."/>
            <person name="Sarovich D.S."/>
            <person name="Price E.P."/>
        </authorList>
    </citation>
    <scope>NUCLEOTIDE SEQUENCE</scope>
    <source>
        <strain evidence="2">SCHI0047.S.3</strain>
    </source>
</reference>
<name>A0AAW4NQT3_9BACT</name>
<dbReference type="Proteomes" id="UP001196873">
    <property type="component" value="Unassembled WGS sequence"/>
</dbReference>
<dbReference type="Pfam" id="PF13149">
    <property type="entry name" value="Mfa_like_1"/>
    <property type="match status" value="1"/>
</dbReference>
<gene>
    <name evidence="2" type="ORF">KZY68_07410</name>
</gene>
<dbReference type="PROSITE" id="PS51257">
    <property type="entry name" value="PROKAR_LIPOPROTEIN"/>
    <property type="match status" value="1"/>
</dbReference>
<feature type="chain" id="PRO_5043554353" evidence="1">
    <location>
        <begin position="24"/>
        <end position="581"/>
    </location>
</feature>
<evidence type="ECO:0000313" key="3">
    <source>
        <dbReference type="Proteomes" id="UP001196873"/>
    </source>
</evidence>